<protein>
    <recommendedName>
        <fullName evidence="3">Phosphatase NudJ</fullName>
    </recommendedName>
</protein>
<dbReference type="InterPro" id="IPR015797">
    <property type="entry name" value="NUDIX_hydrolase-like_dom_sf"/>
</dbReference>
<proteinExistence type="inferred from homology"/>
<dbReference type="Gene3D" id="3.90.79.10">
    <property type="entry name" value="Nucleoside Triphosphate Pyrophosphohydrolase"/>
    <property type="match status" value="1"/>
</dbReference>
<dbReference type="GO" id="GO:0017111">
    <property type="term" value="F:ribonucleoside triphosphate phosphatase activity"/>
    <property type="evidence" value="ECO:0007669"/>
    <property type="project" value="InterPro"/>
</dbReference>
<evidence type="ECO:0000256" key="3">
    <source>
        <dbReference type="ARBA" id="ARBA00015552"/>
    </source>
</evidence>
<gene>
    <name evidence="5" type="ORF">LCGC14_2040130</name>
</gene>
<feature type="domain" description="Nudix hydrolase" evidence="4">
    <location>
        <begin position="4"/>
        <end position="134"/>
    </location>
</feature>
<dbReference type="EMBL" id="LAZR01023904">
    <property type="protein sequence ID" value="KKL76916.1"/>
    <property type="molecule type" value="Genomic_DNA"/>
</dbReference>
<name>A0A0F9FER2_9ZZZZ</name>
<accession>A0A0F9FER2</accession>
<evidence type="ECO:0000256" key="1">
    <source>
        <dbReference type="ARBA" id="ARBA00007608"/>
    </source>
</evidence>
<dbReference type="PANTHER" id="PTHR43222">
    <property type="entry name" value="NUDIX HYDROLASE 23"/>
    <property type="match status" value="1"/>
</dbReference>
<dbReference type="GO" id="GO:0017110">
    <property type="term" value="F:nucleoside diphosphate phosphatase activity"/>
    <property type="evidence" value="ECO:0007669"/>
    <property type="project" value="InterPro"/>
</dbReference>
<dbReference type="GO" id="GO:0004787">
    <property type="term" value="F:thiamine diphosphate phosphatase activity"/>
    <property type="evidence" value="ECO:0007669"/>
    <property type="project" value="InterPro"/>
</dbReference>
<dbReference type="AlphaFoldDB" id="A0A0F9FER2"/>
<dbReference type="PANTHER" id="PTHR43222:SF11">
    <property type="entry name" value="PHOSPHATASE NUDJ"/>
    <property type="match status" value="1"/>
</dbReference>
<comment type="subunit">
    <text evidence="2">Monomer.</text>
</comment>
<evidence type="ECO:0000259" key="4">
    <source>
        <dbReference type="PROSITE" id="PS51462"/>
    </source>
</evidence>
<comment type="similarity">
    <text evidence="1">Belongs to the Nudix hydrolase family. NudJ subfamily.</text>
</comment>
<dbReference type="SUPFAM" id="SSF55811">
    <property type="entry name" value="Nudix"/>
    <property type="match status" value="1"/>
</dbReference>
<dbReference type="Pfam" id="PF00293">
    <property type="entry name" value="NUDIX"/>
    <property type="match status" value="1"/>
</dbReference>
<dbReference type="CDD" id="cd03675">
    <property type="entry name" value="NUDIX_Hydrolase"/>
    <property type="match status" value="1"/>
</dbReference>
<dbReference type="InterPro" id="IPR033713">
    <property type="entry name" value="NudJ"/>
</dbReference>
<evidence type="ECO:0000313" key="5">
    <source>
        <dbReference type="EMBL" id="KKL76916.1"/>
    </source>
</evidence>
<dbReference type="PROSITE" id="PS51462">
    <property type="entry name" value="NUDIX"/>
    <property type="match status" value="1"/>
</dbReference>
<dbReference type="InterPro" id="IPR000086">
    <property type="entry name" value="NUDIX_hydrolase_dom"/>
</dbReference>
<reference evidence="5" key="1">
    <citation type="journal article" date="2015" name="Nature">
        <title>Complex archaea that bridge the gap between prokaryotes and eukaryotes.</title>
        <authorList>
            <person name="Spang A."/>
            <person name="Saw J.H."/>
            <person name="Jorgensen S.L."/>
            <person name="Zaremba-Niedzwiedzka K."/>
            <person name="Martijn J."/>
            <person name="Lind A.E."/>
            <person name="van Eijk R."/>
            <person name="Schleper C."/>
            <person name="Guy L."/>
            <person name="Ettema T.J."/>
        </authorList>
    </citation>
    <scope>NUCLEOTIDE SEQUENCE</scope>
</reference>
<organism evidence="5">
    <name type="scientific">marine sediment metagenome</name>
    <dbReference type="NCBI Taxonomy" id="412755"/>
    <lineage>
        <taxon>unclassified sequences</taxon>
        <taxon>metagenomes</taxon>
        <taxon>ecological metagenomes</taxon>
    </lineage>
</organism>
<sequence length="148" mass="16785">MPDKIHLTVATVIECDNHFLLVREIREGREVFNQPAGHVEPGESLVEAAIRETYEETAWRINPTGVISFGSYTSASNGVTYYRLALAAEAIEFDDSVTIDSDIDEAVWLDYADILQKRSQLRSPMVLQAIDDYRAKIIYPLDLLKTHR</sequence>
<evidence type="ECO:0000256" key="2">
    <source>
        <dbReference type="ARBA" id="ARBA00011245"/>
    </source>
</evidence>
<comment type="caution">
    <text evidence="5">The sequence shown here is derived from an EMBL/GenBank/DDBJ whole genome shotgun (WGS) entry which is preliminary data.</text>
</comment>